<dbReference type="VEuPathDB" id="PlasmoDB:C922_05835"/>
<accession>W6ZSA2</accession>
<reference evidence="2 3" key="1">
    <citation type="submission" date="2013-02" db="EMBL/GenBank/DDBJ databases">
        <title>The Genome Sequence of Plasmodium inui San Antonio 1.</title>
        <authorList>
            <consortium name="The Broad Institute Genome Sequencing Platform"/>
            <consortium name="The Broad Institute Genome Sequencing Center for Infectious Disease"/>
            <person name="Neafsey D."/>
            <person name="Cheeseman I."/>
            <person name="Volkman S."/>
            <person name="Adams J."/>
            <person name="Walker B."/>
            <person name="Young S.K."/>
            <person name="Zeng Q."/>
            <person name="Gargeya S."/>
            <person name="Fitzgerald M."/>
            <person name="Haas B."/>
            <person name="Abouelleil A."/>
            <person name="Alvarado L."/>
            <person name="Arachchi H.M."/>
            <person name="Berlin A.M."/>
            <person name="Chapman S.B."/>
            <person name="Dewar J."/>
            <person name="Goldberg J."/>
            <person name="Griggs A."/>
            <person name="Gujja S."/>
            <person name="Hansen M."/>
            <person name="Howarth C."/>
            <person name="Imamovic A."/>
            <person name="Larimer J."/>
            <person name="McCowan C."/>
            <person name="Murphy C."/>
            <person name="Neiman D."/>
            <person name="Pearson M."/>
            <person name="Priest M."/>
            <person name="Roberts A."/>
            <person name="Saif S."/>
            <person name="Shea T."/>
            <person name="Sisk P."/>
            <person name="Sykes S."/>
            <person name="Wortman J."/>
            <person name="Nusbaum C."/>
            <person name="Birren B."/>
        </authorList>
    </citation>
    <scope>NUCLEOTIDE SEQUENCE [LARGE SCALE GENOMIC DNA]</scope>
    <source>
        <strain evidence="2 3">San Antonio 1</strain>
    </source>
</reference>
<protein>
    <submittedName>
        <fullName evidence="2">Uncharacterized protein</fullName>
    </submittedName>
</protein>
<name>W6ZSA2_9APIC</name>
<proteinExistence type="predicted"/>
<dbReference type="AlphaFoldDB" id="W6ZSA2"/>
<evidence type="ECO:0000313" key="2">
    <source>
        <dbReference type="EMBL" id="EUD63782.1"/>
    </source>
</evidence>
<dbReference type="GeneID" id="20041109"/>
<dbReference type="RefSeq" id="XP_008819628.1">
    <property type="nucleotide sequence ID" value="XM_008821406.1"/>
</dbReference>
<gene>
    <name evidence="2" type="ORF">C922_05835</name>
</gene>
<evidence type="ECO:0000256" key="1">
    <source>
        <dbReference type="SAM" id="MobiDB-lite"/>
    </source>
</evidence>
<organism evidence="2 3">
    <name type="scientific">Plasmodium inui San Antonio 1</name>
    <dbReference type="NCBI Taxonomy" id="1237626"/>
    <lineage>
        <taxon>Eukaryota</taxon>
        <taxon>Sar</taxon>
        <taxon>Alveolata</taxon>
        <taxon>Apicomplexa</taxon>
        <taxon>Aconoidasida</taxon>
        <taxon>Haemosporida</taxon>
        <taxon>Plasmodiidae</taxon>
        <taxon>Plasmodium</taxon>
        <taxon>Plasmodium (Plasmodium)</taxon>
    </lineage>
</organism>
<dbReference type="Proteomes" id="UP000030640">
    <property type="component" value="Unassembled WGS sequence"/>
</dbReference>
<evidence type="ECO:0000313" key="3">
    <source>
        <dbReference type="Proteomes" id="UP000030640"/>
    </source>
</evidence>
<sequence>MQASQSLRVEHSERLGRLPNKRNGQEKEEIGINIRVLKSQVQKQQGGLDSDRAIMSEITSLLLRGKQGSEKNKSVSPNVEMKEGSREAVGWLKYQERGYEKLRRIRRETYGMQVKGLVGRRSLRER</sequence>
<feature type="region of interest" description="Disordered" evidence="1">
    <location>
        <begin position="1"/>
        <end position="26"/>
    </location>
</feature>
<keyword evidence="3" id="KW-1185">Reference proteome</keyword>
<dbReference type="EMBL" id="KI965681">
    <property type="protein sequence ID" value="EUD63782.1"/>
    <property type="molecule type" value="Genomic_DNA"/>
</dbReference>